<dbReference type="EMBL" id="NQVE01000213">
    <property type="protein sequence ID" value="RAL38235.1"/>
    <property type="molecule type" value="Genomic_DNA"/>
</dbReference>
<comment type="caution">
    <text evidence="1">The sequence shown here is derived from an EMBL/GenBank/DDBJ whole genome shotgun (WGS) entry which is preliminary data.</text>
</comment>
<name>A0A328CXP5_9ASTE</name>
<dbReference type="AlphaFoldDB" id="A0A328CXP5"/>
<evidence type="ECO:0000313" key="1">
    <source>
        <dbReference type="EMBL" id="RAL38235.1"/>
    </source>
</evidence>
<protein>
    <submittedName>
        <fullName evidence="1">Uncharacterized protein</fullName>
    </submittedName>
</protein>
<dbReference type="Proteomes" id="UP000249390">
    <property type="component" value="Unassembled WGS sequence"/>
</dbReference>
<accession>A0A328CXP5</accession>
<gene>
    <name evidence="1" type="ORF">DM860_018075</name>
</gene>
<sequence>MMSPAEEKGALVNAQLDYPALGLFLLRESVPELGQRLVCHQLLELVGTPFAELFPVGNLLGRCERLSSPTERIVGGVAEGGTRAQRDEDKLRLPGLSGILLGFKNPISPLAEGGIGTRVLLGYSVKALELWALSPVG</sequence>
<reference evidence="1 2" key="1">
    <citation type="submission" date="2018-06" db="EMBL/GenBank/DDBJ databases">
        <title>The Genome of Cuscuta australis (Dodder) Provides Insight into the Evolution of Plant Parasitism.</title>
        <authorList>
            <person name="Liu H."/>
        </authorList>
    </citation>
    <scope>NUCLEOTIDE SEQUENCE [LARGE SCALE GENOMIC DNA]</scope>
    <source>
        <strain evidence="2">cv. Yunnan</strain>
        <tissue evidence="1">Vines</tissue>
    </source>
</reference>
<organism evidence="1 2">
    <name type="scientific">Cuscuta australis</name>
    <dbReference type="NCBI Taxonomy" id="267555"/>
    <lineage>
        <taxon>Eukaryota</taxon>
        <taxon>Viridiplantae</taxon>
        <taxon>Streptophyta</taxon>
        <taxon>Embryophyta</taxon>
        <taxon>Tracheophyta</taxon>
        <taxon>Spermatophyta</taxon>
        <taxon>Magnoliopsida</taxon>
        <taxon>eudicotyledons</taxon>
        <taxon>Gunneridae</taxon>
        <taxon>Pentapetalae</taxon>
        <taxon>asterids</taxon>
        <taxon>lamiids</taxon>
        <taxon>Solanales</taxon>
        <taxon>Convolvulaceae</taxon>
        <taxon>Cuscuteae</taxon>
        <taxon>Cuscuta</taxon>
        <taxon>Cuscuta subgen. Grammica</taxon>
        <taxon>Cuscuta sect. Cleistogrammica</taxon>
    </lineage>
</organism>
<evidence type="ECO:0000313" key="2">
    <source>
        <dbReference type="Proteomes" id="UP000249390"/>
    </source>
</evidence>
<keyword evidence="2" id="KW-1185">Reference proteome</keyword>
<proteinExistence type="predicted"/>